<dbReference type="GO" id="GO:0003697">
    <property type="term" value="F:single-stranded DNA binding"/>
    <property type="evidence" value="ECO:0007669"/>
    <property type="project" value="UniProtKB-UniRule"/>
</dbReference>
<organism evidence="5 6">
    <name type="scientific">Ramlibacter lithotrophicus</name>
    <dbReference type="NCBI Taxonomy" id="2606681"/>
    <lineage>
        <taxon>Bacteria</taxon>
        <taxon>Pseudomonadati</taxon>
        <taxon>Pseudomonadota</taxon>
        <taxon>Betaproteobacteria</taxon>
        <taxon>Burkholderiales</taxon>
        <taxon>Comamonadaceae</taxon>
        <taxon>Ramlibacter</taxon>
    </lineage>
</organism>
<dbReference type="SUPFAM" id="SSF50249">
    <property type="entry name" value="Nucleic acid-binding proteins"/>
    <property type="match status" value="1"/>
</dbReference>
<dbReference type="InterPro" id="IPR012340">
    <property type="entry name" value="NA-bd_OB-fold"/>
</dbReference>
<dbReference type="GO" id="GO:1990077">
    <property type="term" value="C:primosome complex"/>
    <property type="evidence" value="ECO:0007669"/>
    <property type="project" value="UniProtKB-UniRule"/>
</dbReference>
<evidence type="ECO:0000313" key="6">
    <source>
        <dbReference type="Proteomes" id="UP000521868"/>
    </source>
</evidence>
<comment type="function">
    <text evidence="4">Involved in the restart of stalled replication forks, which reloads the replicative helicase on sites other than the origin of replication; the PriA-PriB pathway is the major replication restart pathway. During primosome assembly it facilitates complex formation between PriA and DnaT on DNA; stabilizes PriA on DNA. Stimulates the DNA unwinding activity of PriA helicase.</text>
</comment>
<evidence type="ECO:0000313" key="5">
    <source>
        <dbReference type="EMBL" id="NKE65085.1"/>
    </source>
</evidence>
<evidence type="ECO:0000256" key="2">
    <source>
        <dbReference type="ARBA" id="ARBA00022705"/>
    </source>
</evidence>
<dbReference type="PIRSF" id="PIRSF003135">
    <property type="entry name" value="Primosomal_n"/>
    <property type="match status" value="1"/>
</dbReference>
<dbReference type="InterPro" id="IPR023646">
    <property type="entry name" value="Prisomal_replication_PriB"/>
</dbReference>
<proteinExistence type="inferred from homology"/>
<evidence type="ECO:0000256" key="3">
    <source>
        <dbReference type="ARBA" id="ARBA00023125"/>
    </source>
</evidence>
<dbReference type="HAMAP" id="MF_00720">
    <property type="entry name" value="PriB"/>
    <property type="match status" value="1"/>
</dbReference>
<dbReference type="GO" id="GO:0006269">
    <property type="term" value="P:DNA replication, synthesis of primer"/>
    <property type="evidence" value="ECO:0007669"/>
    <property type="project" value="UniProtKB-KW"/>
</dbReference>
<gene>
    <name evidence="4 5" type="primary">priB</name>
    <name evidence="5" type="ORF">RAMLITH_04570</name>
</gene>
<comment type="caution">
    <text evidence="5">The sequence shown here is derived from an EMBL/GenBank/DDBJ whole genome shotgun (WGS) entry which is preliminary data.</text>
</comment>
<dbReference type="InterPro" id="IPR000424">
    <property type="entry name" value="Primosome_PriB/ssb"/>
</dbReference>
<keyword evidence="6" id="KW-1185">Reference proteome</keyword>
<dbReference type="PROSITE" id="PS50935">
    <property type="entry name" value="SSB"/>
    <property type="match status" value="1"/>
</dbReference>
<dbReference type="Pfam" id="PF22657">
    <property type="entry name" value="SSB_1"/>
    <property type="match status" value="1"/>
</dbReference>
<evidence type="ECO:0000256" key="1">
    <source>
        <dbReference type="ARBA" id="ARBA00022515"/>
    </source>
</evidence>
<reference evidence="5 6" key="1">
    <citation type="journal article" date="2020" name="Nature">
        <title>Bacterial chemolithoautotrophy via manganese oxidation.</title>
        <authorList>
            <person name="Yu H."/>
            <person name="Leadbetter J.R."/>
        </authorList>
    </citation>
    <scope>NUCLEOTIDE SEQUENCE [LARGE SCALE GENOMIC DNA]</scope>
    <source>
        <strain evidence="5 6">RBP-1</strain>
    </source>
</reference>
<accession>A0A7X6DDD5</accession>
<keyword evidence="3 4" id="KW-0238">DNA-binding</keyword>
<dbReference type="Gene3D" id="2.40.50.140">
    <property type="entry name" value="Nucleic acid-binding proteins"/>
    <property type="match status" value="1"/>
</dbReference>
<name>A0A7X6DDD5_9BURK</name>
<keyword evidence="1 4" id="KW-0639">Primosome</keyword>
<protein>
    <recommendedName>
        <fullName evidence="4">Replication restart protein PriB</fullName>
    </recommendedName>
</protein>
<sequence>MNQVVLSAWIVEASPLRYTPAGMPALDVRLEHESDLSEAGRERKVKAAIRAVALGSVAETLSQQAIGSGWTFTGFLATPRNGKHPVLHIQSFQQTPNS</sequence>
<dbReference type="Proteomes" id="UP000521868">
    <property type="component" value="Unassembled WGS sequence"/>
</dbReference>
<dbReference type="RefSeq" id="WP_168106118.1">
    <property type="nucleotide sequence ID" value="NZ_VTOX01000001.1"/>
</dbReference>
<evidence type="ECO:0000256" key="4">
    <source>
        <dbReference type="HAMAP-Rule" id="MF_00720"/>
    </source>
</evidence>
<dbReference type="NCBIfam" id="TIGR04418">
    <property type="entry name" value="PriB_gamma"/>
    <property type="match status" value="1"/>
</dbReference>
<comment type="subunit">
    <text evidence="4">Homodimer. Interacts with PriA and DnaT. Component of the replication restart primosome. Primosome assembly occurs via a 'hand-off' mechanism. PriA binds to replication forks, subsequently PriB then DnaT bind; DnaT then displaces ssDNA to generate the helicase loading substrate.</text>
</comment>
<comment type="similarity">
    <text evidence="4">Belongs to the PriB family.</text>
</comment>
<dbReference type="AlphaFoldDB" id="A0A7X6DDD5"/>
<keyword evidence="2 4" id="KW-0235">DNA replication</keyword>
<dbReference type="EMBL" id="VTOX01000001">
    <property type="protein sequence ID" value="NKE65085.1"/>
    <property type="molecule type" value="Genomic_DNA"/>
</dbReference>